<organism evidence="4 5">
    <name type="scientific">Stemphylium lycopersici</name>
    <name type="common">Tomato gray leaf spot disease fungus</name>
    <name type="synonym">Thyrospora lycopersici</name>
    <dbReference type="NCBI Taxonomy" id="183478"/>
    <lineage>
        <taxon>Eukaryota</taxon>
        <taxon>Fungi</taxon>
        <taxon>Dikarya</taxon>
        <taxon>Ascomycota</taxon>
        <taxon>Pezizomycotina</taxon>
        <taxon>Dothideomycetes</taxon>
        <taxon>Pleosporomycetidae</taxon>
        <taxon>Pleosporales</taxon>
        <taxon>Pleosporineae</taxon>
        <taxon>Pleosporaceae</taxon>
        <taxon>Stemphylium</taxon>
    </lineage>
</organism>
<feature type="region of interest" description="Disordered" evidence="2">
    <location>
        <begin position="1"/>
        <end position="20"/>
    </location>
</feature>
<feature type="compositionally biased region" description="Polar residues" evidence="2">
    <location>
        <begin position="1"/>
        <end position="11"/>
    </location>
</feature>
<comment type="similarity">
    <text evidence="1">Belongs to the IWR1/SLC7A6OS family.</text>
</comment>
<protein>
    <recommendedName>
        <fullName evidence="3">Transcription factor Iwr1 domain-containing protein</fullName>
    </recommendedName>
</protein>
<dbReference type="PANTHER" id="PTHR28063:SF1">
    <property type="entry name" value="RNA POLYMERASE II NUCLEAR LOCALIZATION PROTEIN IWR1"/>
    <property type="match status" value="1"/>
</dbReference>
<dbReference type="GO" id="GO:0005737">
    <property type="term" value="C:cytoplasm"/>
    <property type="evidence" value="ECO:0007669"/>
    <property type="project" value="TreeGrafter"/>
</dbReference>
<evidence type="ECO:0000256" key="2">
    <source>
        <dbReference type="SAM" id="MobiDB-lite"/>
    </source>
</evidence>
<dbReference type="EMBL" id="QGDH01000083">
    <property type="protein sequence ID" value="RAR08712.1"/>
    <property type="molecule type" value="Genomic_DNA"/>
</dbReference>
<feature type="region of interest" description="Disordered" evidence="2">
    <location>
        <begin position="90"/>
        <end position="217"/>
    </location>
</feature>
<gene>
    <name evidence="4" type="ORF">DDE83_005835</name>
</gene>
<feature type="region of interest" description="Disordered" evidence="2">
    <location>
        <begin position="256"/>
        <end position="337"/>
    </location>
</feature>
<sequence>MSSHMPPQTISVKRKRTEAPVDAFRIDHEVKRQKSQNLDAGSAPEPDQQFFFRRLTKPGDDTQQSLAPPTPAVQRRFRLDPVSRIGAKRHFVEEQQSAKTDNVLLGGQVQLPVREAAPDSTPRQRKRPGAGSALHPTAKPASQRKPLVSAPSENDLRNLEALSQEVEKVDNLEIPLPSPSKHKPKPPAKRFAERHPEKAAALASQDGLATDGLATDGDAMDIDSEYVYDHYVREPVIPNAPAPTGTVGLLVISEEDADWWDNEEVSDREFDTDDEDENAEDYYANDYPEDEMSDDDEFDRNLYQSKYRHGSDDEEFNAADDDDDAVGSGEDDDDLHFKMTVPKAQRVGYWGMQGE</sequence>
<reference evidence="5" key="1">
    <citation type="submission" date="2018-05" db="EMBL/GenBank/DDBJ databases">
        <title>Draft genome sequence of Stemphylium lycopersici strain CIDEFI 213.</title>
        <authorList>
            <person name="Medina R."/>
            <person name="Franco M.E.E."/>
            <person name="Lucentini C.G."/>
            <person name="Saparrat M.C.N."/>
            <person name="Balatti P.A."/>
        </authorList>
    </citation>
    <scope>NUCLEOTIDE SEQUENCE [LARGE SCALE GENOMIC DNA]</scope>
    <source>
        <strain evidence="5">CIDEFI 213</strain>
    </source>
</reference>
<dbReference type="InterPro" id="IPR013883">
    <property type="entry name" value="TF_Iwr1_dom"/>
</dbReference>
<dbReference type="STRING" id="183478.A0A364N0Q1"/>
<dbReference type="Pfam" id="PF08574">
    <property type="entry name" value="Iwr1"/>
    <property type="match status" value="1"/>
</dbReference>
<evidence type="ECO:0000256" key="1">
    <source>
        <dbReference type="ARBA" id="ARBA00010218"/>
    </source>
</evidence>
<evidence type="ECO:0000259" key="3">
    <source>
        <dbReference type="Pfam" id="PF08574"/>
    </source>
</evidence>
<feature type="compositionally biased region" description="Acidic residues" evidence="2">
    <location>
        <begin position="287"/>
        <end position="298"/>
    </location>
</feature>
<feature type="compositionally biased region" description="Acidic residues" evidence="2">
    <location>
        <begin position="256"/>
        <end position="280"/>
    </location>
</feature>
<dbReference type="InterPro" id="IPR040150">
    <property type="entry name" value="Iwr1"/>
</dbReference>
<feature type="domain" description="Transcription factor Iwr1" evidence="3">
    <location>
        <begin position="225"/>
        <end position="291"/>
    </location>
</feature>
<name>A0A364N0Q1_STELY</name>
<keyword evidence="5" id="KW-1185">Reference proteome</keyword>
<dbReference type="PANTHER" id="PTHR28063">
    <property type="entry name" value="RNA POLYMERASE II NUCLEAR LOCALIZATION PROTEIN IWR1"/>
    <property type="match status" value="1"/>
</dbReference>
<dbReference type="GO" id="GO:0006606">
    <property type="term" value="P:protein import into nucleus"/>
    <property type="evidence" value="ECO:0007669"/>
    <property type="project" value="InterPro"/>
</dbReference>
<dbReference type="Proteomes" id="UP000249619">
    <property type="component" value="Unassembled WGS sequence"/>
</dbReference>
<evidence type="ECO:0000313" key="4">
    <source>
        <dbReference type="EMBL" id="RAR08712.1"/>
    </source>
</evidence>
<dbReference type="AlphaFoldDB" id="A0A364N0Q1"/>
<accession>A0A364N0Q1</accession>
<evidence type="ECO:0000313" key="5">
    <source>
        <dbReference type="Proteomes" id="UP000249619"/>
    </source>
</evidence>
<comment type="caution">
    <text evidence="4">The sequence shown here is derived from an EMBL/GenBank/DDBJ whole genome shotgun (WGS) entry which is preliminary data.</text>
</comment>
<proteinExistence type="inferred from homology"/>
<feature type="compositionally biased region" description="Acidic residues" evidence="2">
    <location>
        <begin position="312"/>
        <end position="334"/>
    </location>
</feature>